<reference evidence="1" key="1">
    <citation type="submission" date="2016-11" db="EMBL/GenBank/DDBJ databases">
        <title>The genome of Nicotiana attenuata.</title>
        <authorList>
            <person name="Xu S."/>
            <person name="Brockmoeller T."/>
            <person name="Gaquerel E."/>
            <person name="Navarro A."/>
            <person name="Kuhl H."/>
            <person name="Gase K."/>
            <person name="Ling Z."/>
            <person name="Zhou W."/>
            <person name="Kreitzer C."/>
            <person name="Stanke M."/>
            <person name="Tang H."/>
            <person name="Lyons E."/>
            <person name="Pandey P."/>
            <person name="Pandey S.P."/>
            <person name="Timmermann B."/>
            <person name="Baldwin I.T."/>
        </authorList>
    </citation>
    <scope>NUCLEOTIDE SEQUENCE [LARGE SCALE GENOMIC DNA]</scope>
    <source>
        <strain evidence="1">UT</strain>
    </source>
</reference>
<name>A0A1J6IW03_NICAT</name>
<dbReference type="AlphaFoldDB" id="A0A1J6IW03"/>
<sequence length="112" mass="12956">MGEQSDWFGDFSDSFPAENEHCFGLDEVCCLSKNANTNSTIEPHNPENKTETIPNSPLVVEHEEKKNKKARGSMQLSRIEEGKAFSYRGKSTERYEILTEKLSEADQWRWRK</sequence>
<evidence type="ECO:0000313" key="2">
    <source>
        <dbReference type="Proteomes" id="UP000187609"/>
    </source>
</evidence>
<dbReference type="STRING" id="49451.A0A1J6IW03"/>
<keyword evidence="2" id="KW-1185">Reference proteome</keyword>
<proteinExistence type="predicted"/>
<dbReference type="Gramene" id="OIT02971">
    <property type="protein sequence ID" value="OIT02971"/>
    <property type="gene ID" value="A4A49_51318"/>
</dbReference>
<comment type="caution">
    <text evidence="1">The sequence shown here is derived from an EMBL/GenBank/DDBJ whole genome shotgun (WGS) entry which is preliminary data.</text>
</comment>
<organism evidence="1 2">
    <name type="scientific">Nicotiana attenuata</name>
    <name type="common">Coyote tobacco</name>
    <dbReference type="NCBI Taxonomy" id="49451"/>
    <lineage>
        <taxon>Eukaryota</taxon>
        <taxon>Viridiplantae</taxon>
        <taxon>Streptophyta</taxon>
        <taxon>Embryophyta</taxon>
        <taxon>Tracheophyta</taxon>
        <taxon>Spermatophyta</taxon>
        <taxon>Magnoliopsida</taxon>
        <taxon>eudicotyledons</taxon>
        <taxon>Gunneridae</taxon>
        <taxon>Pentapetalae</taxon>
        <taxon>asterids</taxon>
        <taxon>lamiids</taxon>
        <taxon>Solanales</taxon>
        <taxon>Solanaceae</taxon>
        <taxon>Nicotianoideae</taxon>
        <taxon>Nicotianeae</taxon>
        <taxon>Nicotiana</taxon>
    </lineage>
</organism>
<dbReference type="Proteomes" id="UP000187609">
    <property type="component" value="Unassembled WGS sequence"/>
</dbReference>
<dbReference type="EMBL" id="MJEQ01037187">
    <property type="protein sequence ID" value="OIT02971.1"/>
    <property type="molecule type" value="Genomic_DNA"/>
</dbReference>
<evidence type="ECO:0000313" key="1">
    <source>
        <dbReference type="EMBL" id="OIT02971.1"/>
    </source>
</evidence>
<accession>A0A1J6IW03</accession>
<protein>
    <submittedName>
        <fullName evidence="1">Uncharacterized protein</fullName>
    </submittedName>
</protein>
<gene>
    <name evidence="1" type="ORF">A4A49_51318</name>
</gene>